<comment type="caution">
    <text evidence="3">The sequence shown here is derived from an EMBL/GenBank/DDBJ whole genome shotgun (WGS) entry which is preliminary data.</text>
</comment>
<feature type="non-terminal residue" evidence="3">
    <location>
        <position position="1"/>
    </location>
</feature>
<evidence type="ECO:0000256" key="1">
    <source>
        <dbReference type="SAM" id="MobiDB-lite"/>
    </source>
</evidence>
<dbReference type="Pfam" id="PF12937">
    <property type="entry name" value="F-box-like"/>
    <property type="match status" value="1"/>
</dbReference>
<feature type="region of interest" description="Disordered" evidence="1">
    <location>
        <begin position="967"/>
        <end position="1019"/>
    </location>
</feature>
<gene>
    <name evidence="3" type="ORF">DFP72DRAFT_165213</name>
</gene>
<dbReference type="Gene3D" id="1.20.1280.50">
    <property type="match status" value="1"/>
</dbReference>
<proteinExistence type="predicted"/>
<evidence type="ECO:0000259" key="2">
    <source>
        <dbReference type="PROSITE" id="PS50181"/>
    </source>
</evidence>
<keyword evidence="4" id="KW-1185">Reference proteome</keyword>
<dbReference type="PROSITE" id="PS50181">
    <property type="entry name" value="FBOX"/>
    <property type="match status" value="1"/>
</dbReference>
<dbReference type="Proteomes" id="UP000521943">
    <property type="component" value="Unassembled WGS sequence"/>
</dbReference>
<evidence type="ECO:0000313" key="3">
    <source>
        <dbReference type="EMBL" id="KAF6758984.1"/>
    </source>
</evidence>
<feature type="domain" description="F-box" evidence="2">
    <location>
        <begin position="37"/>
        <end position="87"/>
    </location>
</feature>
<feature type="compositionally biased region" description="Acidic residues" evidence="1">
    <location>
        <begin position="971"/>
        <end position="992"/>
    </location>
</feature>
<dbReference type="EMBL" id="JACGCI010000017">
    <property type="protein sequence ID" value="KAF6758984.1"/>
    <property type="molecule type" value="Genomic_DNA"/>
</dbReference>
<protein>
    <recommendedName>
        <fullName evidence="2">F-box domain-containing protein</fullName>
    </recommendedName>
</protein>
<feature type="region of interest" description="Disordered" evidence="1">
    <location>
        <begin position="737"/>
        <end position="761"/>
    </location>
</feature>
<sequence>IQPRPSFAYPLHPLHHILPRCFKGEHICGKTNIGPEMGSLSSLPPELLVQIFSTLPVPSLAAVPQVSKSFCTLFTEPHNEAVIWRNACYLHGLISEGNEPPRREWGRWRDWHHQTNVVEGEGGQHAEWAVAMAQHSPQSLLGSGVSDNVVNWKAFLKRRLDLHRSWSGDLPSDIVHYRKEDVRFGASETKSYMAMLQHAVDLAKEVEGREGTAYGLTEDEAIDELNRVDILSSAGDRFVKTAMGVLQLDPETRLTRDEKAGLVALVLPGSFFQTNVAEFIESLIPSPKDIHRFKVDERNGFMVSTQRSGGLIVTDIAGKEMLWCLPQSYVREYAHLEYEQGYMIFDRDDGATEVWRSSSLDPPRDPIPATHRPDKRQRIASALANGDDDDLLRSIVDEGLLHMPDFGNFRSVIDAMRRQRKSGRLGLMDATSIAATLLEGDQIPPEIQATGWASVDDIRRAYGLEVPVSAVPSDEPSGSGSGKNTKLSPRFVPHMIIPVPTIPLPGGGGVPDHTSAFRFVYPHLLCASRNRAYVTDVTSGQQVQIVPATQDFVVPTGYPRFGSSEGGSSRDVTDKGKASALAEEIEGDVEDSIFPTFRPFESGFFDQNAAFSDHVEAKASSGNLPTSMKGDPLSIRTNSAAQLSEIRYVELGERWIFVCGQESLRAFSRGKEFFDDRTRKFNLDPGQIALRIPSDKVYYARWSASLGEKSFRGHWGSELVRQEVVWDESLTVMTEEEANSVEDKPLKRPSERPGTLTKEVGGPKKMKRRRLLDTFIAVHVSPDQKHLVALLSSSRLLFVPWFERVIAGEVDLWDVALDIQLGGVRAKSVYLSYGTGESGTGGSAGRISVVTKSGIFIVTPYFKSTVPSSPLTGAREVEITVHRLAPAFMEPHRLAKVSCLQMSDTGLWINWTTPEPKKPPPPRPDAHKIGPGPLDADGQPLSGLRPDWEEVAAREKVRAASIVALSGGRWDDEDDDDDWEDEDEEEGNDLSSEEGRYDPFDEGSDAGVYPGDPPGDWRAQWGEETFKVVDRDGKMWKTSSRYPMVAMEVEEGDPLLSQGLSGGAKGKGKEPVEVVKMDTSPARPAEKKKEKRAEWWYTQRFDLDETPPSQYAVKGGKCKWNAAERQAPNSRSLAPGERRAFDCEHLFKNGLKDTRVGPFGMPGSGSDALPNEDFTISLDEELGLIPFRAEEERCEIHQVRFVPTWVM</sequence>
<reference evidence="3 4" key="1">
    <citation type="submission" date="2020-07" db="EMBL/GenBank/DDBJ databases">
        <title>Comparative genomics of pyrophilous fungi reveals a link between fire events and developmental genes.</title>
        <authorList>
            <consortium name="DOE Joint Genome Institute"/>
            <person name="Steindorff A.S."/>
            <person name="Carver A."/>
            <person name="Calhoun S."/>
            <person name="Stillman K."/>
            <person name="Liu H."/>
            <person name="Lipzen A."/>
            <person name="Pangilinan J."/>
            <person name="Labutti K."/>
            <person name="Bruns T.D."/>
            <person name="Grigoriev I.V."/>
        </authorList>
    </citation>
    <scope>NUCLEOTIDE SEQUENCE [LARGE SCALE GENOMIC DNA]</scope>
    <source>
        <strain evidence="3 4">CBS 144469</strain>
    </source>
</reference>
<name>A0A8H6I6V3_9AGAR</name>
<dbReference type="InterPro" id="IPR001810">
    <property type="entry name" value="F-box_dom"/>
</dbReference>
<feature type="region of interest" description="Disordered" evidence="1">
    <location>
        <begin position="910"/>
        <end position="944"/>
    </location>
</feature>
<dbReference type="InterPro" id="IPR036047">
    <property type="entry name" value="F-box-like_dom_sf"/>
</dbReference>
<evidence type="ECO:0000313" key="4">
    <source>
        <dbReference type="Proteomes" id="UP000521943"/>
    </source>
</evidence>
<dbReference type="SUPFAM" id="SSF81383">
    <property type="entry name" value="F-box domain"/>
    <property type="match status" value="1"/>
</dbReference>
<organism evidence="3 4">
    <name type="scientific">Ephemerocybe angulata</name>
    <dbReference type="NCBI Taxonomy" id="980116"/>
    <lineage>
        <taxon>Eukaryota</taxon>
        <taxon>Fungi</taxon>
        <taxon>Dikarya</taxon>
        <taxon>Basidiomycota</taxon>
        <taxon>Agaricomycotina</taxon>
        <taxon>Agaricomycetes</taxon>
        <taxon>Agaricomycetidae</taxon>
        <taxon>Agaricales</taxon>
        <taxon>Agaricineae</taxon>
        <taxon>Psathyrellaceae</taxon>
        <taxon>Ephemerocybe</taxon>
    </lineage>
</organism>
<dbReference type="OrthoDB" id="550575at2759"/>
<accession>A0A8H6I6V3</accession>
<dbReference type="AlphaFoldDB" id="A0A8H6I6V3"/>
<dbReference type="SMART" id="SM00256">
    <property type="entry name" value="FBOX"/>
    <property type="match status" value="1"/>
</dbReference>
<feature type="compositionally biased region" description="Basic and acidic residues" evidence="1">
    <location>
        <begin position="741"/>
        <end position="751"/>
    </location>
</feature>